<dbReference type="Pfam" id="PF07333">
    <property type="entry name" value="SLR1-BP"/>
    <property type="match status" value="1"/>
</dbReference>
<evidence type="ECO:0000256" key="3">
    <source>
        <dbReference type="ARBA" id="ARBA00022577"/>
    </source>
</evidence>
<keyword evidence="4" id="KW-0611">Plant defense</keyword>
<dbReference type="EMBL" id="JBBPBN010000020">
    <property type="protein sequence ID" value="KAK9017069.1"/>
    <property type="molecule type" value="Genomic_DNA"/>
</dbReference>
<evidence type="ECO:0000256" key="6">
    <source>
        <dbReference type="SAM" id="SignalP"/>
    </source>
</evidence>
<evidence type="ECO:0000313" key="8">
    <source>
        <dbReference type="Proteomes" id="UP001396334"/>
    </source>
</evidence>
<comment type="caution">
    <text evidence="7">The sequence shown here is derived from an EMBL/GenBank/DDBJ whole genome shotgun (WGS) entry which is preliminary data.</text>
</comment>
<keyword evidence="8" id="KW-1185">Reference proteome</keyword>
<keyword evidence="6" id="KW-0732">Signal</keyword>
<evidence type="ECO:0000256" key="1">
    <source>
        <dbReference type="ARBA" id="ARBA00006722"/>
    </source>
</evidence>
<evidence type="ECO:0000256" key="4">
    <source>
        <dbReference type="ARBA" id="ARBA00022821"/>
    </source>
</evidence>
<evidence type="ECO:0000256" key="5">
    <source>
        <dbReference type="ARBA" id="ARBA00023157"/>
    </source>
</evidence>
<organism evidence="7 8">
    <name type="scientific">Hibiscus sabdariffa</name>
    <name type="common">roselle</name>
    <dbReference type="NCBI Taxonomy" id="183260"/>
    <lineage>
        <taxon>Eukaryota</taxon>
        <taxon>Viridiplantae</taxon>
        <taxon>Streptophyta</taxon>
        <taxon>Embryophyta</taxon>
        <taxon>Tracheophyta</taxon>
        <taxon>Spermatophyta</taxon>
        <taxon>Magnoliopsida</taxon>
        <taxon>eudicotyledons</taxon>
        <taxon>Gunneridae</taxon>
        <taxon>Pentapetalae</taxon>
        <taxon>rosids</taxon>
        <taxon>malvids</taxon>
        <taxon>Malvales</taxon>
        <taxon>Malvaceae</taxon>
        <taxon>Malvoideae</taxon>
        <taxon>Hibiscus</taxon>
    </lineage>
</organism>
<comment type="similarity">
    <text evidence="1">Belongs to the DEFL family.</text>
</comment>
<evidence type="ECO:0000313" key="7">
    <source>
        <dbReference type="EMBL" id="KAK9017069.1"/>
    </source>
</evidence>
<name>A0ABR2RW23_9ROSI</name>
<feature type="signal peptide" evidence="6">
    <location>
        <begin position="1"/>
        <end position="22"/>
    </location>
</feature>
<keyword evidence="3" id="KW-0295">Fungicide</keyword>
<sequence length="67" mass="7307">MKATVIFMLVLVFTAGIEEAESDFCKSIEHLEDCVDASCVPLCVYEHKSQARGACVGPSQCECTYPC</sequence>
<reference evidence="7 8" key="1">
    <citation type="journal article" date="2024" name="G3 (Bethesda)">
        <title>Genome assembly of Hibiscus sabdariffa L. provides insights into metabolisms of medicinal natural products.</title>
        <authorList>
            <person name="Kim T."/>
        </authorList>
    </citation>
    <scope>NUCLEOTIDE SEQUENCE [LARGE SCALE GENOMIC DNA]</scope>
    <source>
        <strain evidence="7">TK-2024</strain>
        <tissue evidence="7">Old leaves</tissue>
    </source>
</reference>
<dbReference type="Proteomes" id="UP001396334">
    <property type="component" value="Unassembled WGS sequence"/>
</dbReference>
<protein>
    <submittedName>
        <fullName evidence="7">Uncharacterized protein</fullName>
    </submittedName>
</protein>
<feature type="chain" id="PRO_5047404022" evidence="6">
    <location>
        <begin position="23"/>
        <end position="67"/>
    </location>
</feature>
<gene>
    <name evidence="7" type="ORF">V6N11_079555</name>
</gene>
<evidence type="ECO:0000256" key="2">
    <source>
        <dbReference type="ARBA" id="ARBA00022529"/>
    </source>
</evidence>
<dbReference type="InterPro" id="IPR010851">
    <property type="entry name" value="DEFL"/>
</dbReference>
<keyword evidence="5" id="KW-1015">Disulfide bond</keyword>
<accession>A0ABR2RW23</accession>
<keyword evidence="2" id="KW-0929">Antimicrobial</keyword>
<proteinExistence type="inferred from homology"/>